<evidence type="ECO:0000313" key="3">
    <source>
        <dbReference type="Proteomes" id="UP000324222"/>
    </source>
</evidence>
<name>A0A5B7K992_PORTR</name>
<feature type="region of interest" description="Disordered" evidence="1">
    <location>
        <begin position="1"/>
        <end position="31"/>
    </location>
</feature>
<keyword evidence="3" id="KW-1185">Reference proteome</keyword>
<evidence type="ECO:0000313" key="2">
    <source>
        <dbReference type="EMBL" id="MPD01215.1"/>
    </source>
</evidence>
<organism evidence="2 3">
    <name type="scientific">Portunus trituberculatus</name>
    <name type="common">Swimming crab</name>
    <name type="synonym">Neptunus trituberculatus</name>
    <dbReference type="NCBI Taxonomy" id="210409"/>
    <lineage>
        <taxon>Eukaryota</taxon>
        <taxon>Metazoa</taxon>
        <taxon>Ecdysozoa</taxon>
        <taxon>Arthropoda</taxon>
        <taxon>Crustacea</taxon>
        <taxon>Multicrustacea</taxon>
        <taxon>Malacostraca</taxon>
        <taxon>Eumalacostraca</taxon>
        <taxon>Eucarida</taxon>
        <taxon>Decapoda</taxon>
        <taxon>Pleocyemata</taxon>
        <taxon>Brachyura</taxon>
        <taxon>Eubrachyura</taxon>
        <taxon>Portunoidea</taxon>
        <taxon>Portunidae</taxon>
        <taxon>Portuninae</taxon>
        <taxon>Portunus</taxon>
    </lineage>
</organism>
<dbReference type="EMBL" id="VSRR010126217">
    <property type="protein sequence ID" value="MPD01215.1"/>
    <property type="molecule type" value="Genomic_DNA"/>
</dbReference>
<reference evidence="2 3" key="1">
    <citation type="submission" date="2019-05" db="EMBL/GenBank/DDBJ databases">
        <title>Another draft genome of Portunus trituberculatus and its Hox gene families provides insights of decapod evolution.</title>
        <authorList>
            <person name="Jeong J.-H."/>
            <person name="Song I."/>
            <person name="Kim S."/>
            <person name="Choi T."/>
            <person name="Kim D."/>
            <person name="Ryu S."/>
            <person name="Kim W."/>
        </authorList>
    </citation>
    <scope>NUCLEOTIDE SEQUENCE [LARGE SCALE GENOMIC DNA]</scope>
    <source>
        <tissue evidence="2">Muscle</tissue>
    </source>
</reference>
<comment type="caution">
    <text evidence="2">The sequence shown here is derived from an EMBL/GenBank/DDBJ whole genome shotgun (WGS) entry which is preliminary data.</text>
</comment>
<gene>
    <name evidence="2" type="ORF">E2C01_096733</name>
</gene>
<accession>A0A5B7K992</accession>
<proteinExistence type="predicted"/>
<dbReference type="AlphaFoldDB" id="A0A5B7K992"/>
<dbReference type="Proteomes" id="UP000324222">
    <property type="component" value="Unassembled WGS sequence"/>
</dbReference>
<sequence length="31" mass="3085">MVGGAKASRKPRGTGDPKLNKGLPGGYNEAG</sequence>
<protein>
    <submittedName>
        <fullName evidence="2">Uncharacterized protein</fullName>
    </submittedName>
</protein>
<evidence type="ECO:0000256" key="1">
    <source>
        <dbReference type="SAM" id="MobiDB-lite"/>
    </source>
</evidence>